<dbReference type="GO" id="GO:0050660">
    <property type="term" value="F:flavin adenine dinucleotide binding"/>
    <property type="evidence" value="ECO:0007669"/>
    <property type="project" value="InterPro"/>
</dbReference>
<dbReference type="InterPro" id="IPR036188">
    <property type="entry name" value="FAD/NAD-bd_sf"/>
</dbReference>
<proteinExistence type="inferred from homology"/>
<comment type="cofactor">
    <cofactor evidence="1">
        <name>FAD</name>
        <dbReference type="ChEBI" id="CHEBI:57692"/>
    </cofactor>
</comment>
<keyword evidence="7 8" id="KW-0503">Monooxygenase</keyword>
<reference evidence="8" key="2">
    <citation type="journal article" date="2023" name="Proc. Natl. Acad. Sci. U.S.A.">
        <title>A global phylogenomic analysis of the shiitake genus Lentinula.</title>
        <authorList>
            <person name="Sierra-Patev S."/>
            <person name="Min B."/>
            <person name="Naranjo-Ortiz M."/>
            <person name="Looney B."/>
            <person name="Konkel Z."/>
            <person name="Slot J.C."/>
            <person name="Sakamoto Y."/>
            <person name="Steenwyk J.L."/>
            <person name="Rokas A."/>
            <person name="Carro J."/>
            <person name="Camarero S."/>
            <person name="Ferreira P."/>
            <person name="Molpeceres G."/>
            <person name="Ruiz-Duenas F.J."/>
            <person name="Serrano A."/>
            <person name="Henrissat B."/>
            <person name="Drula E."/>
            <person name="Hughes K.W."/>
            <person name="Mata J.L."/>
            <person name="Ishikawa N.K."/>
            <person name="Vargas-Isla R."/>
            <person name="Ushijima S."/>
            <person name="Smith C.A."/>
            <person name="Donoghue J."/>
            <person name="Ahrendt S."/>
            <person name="Andreopoulos W."/>
            <person name="He G."/>
            <person name="LaButti K."/>
            <person name="Lipzen A."/>
            <person name="Ng V."/>
            <person name="Riley R."/>
            <person name="Sandor L."/>
            <person name="Barry K."/>
            <person name="Martinez A.T."/>
            <person name="Xiao Y."/>
            <person name="Gibbons J.G."/>
            <person name="Terashima K."/>
            <person name="Grigoriev I.V."/>
            <person name="Hibbett D."/>
        </authorList>
    </citation>
    <scope>NUCLEOTIDE SEQUENCE</scope>
    <source>
        <strain evidence="8">Sp2 HRB7682 ss15</strain>
    </source>
</reference>
<name>A0A9W9DRX4_9AGAR</name>
<evidence type="ECO:0000313" key="8">
    <source>
        <dbReference type="EMBL" id="KAJ4482887.1"/>
    </source>
</evidence>
<keyword evidence="6" id="KW-0560">Oxidoreductase</keyword>
<evidence type="ECO:0000256" key="7">
    <source>
        <dbReference type="ARBA" id="ARBA00023033"/>
    </source>
</evidence>
<evidence type="ECO:0000256" key="3">
    <source>
        <dbReference type="ARBA" id="ARBA00022630"/>
    </source>
</evidence>
<evidence type="ECO:0000256" key="2">
    <source>
        <dbReference type="ARBA" id="ARBA00010139"/>
    </source>
</evidence>
<gene>
    <name evidence="8" type="ORF">C8J55DRAFT_488429</name>
</gene>
<organism evidence="8 9">
    <name type="scientific">Lentinula lateritia</name>
    <dbReference type="NCBI Taxonomy" id="40482"/>
    <lineage>
        <taxon>Eukaryota</taxon>
        <taxon>Fungi</taxon>
        <taxon>Dikarya</taxon>
        <taxon>Basidiomycota</taxon>
        <taxon>Agaricomycotina</taxon>
        <taxon>Agaricomycetes</taxon>
        <taxon>Agaricomycetidae</taxon>
        <taxon>Agaricales</taxon>
        <taxon>Marasmiineae</taxon>
        <taxon>Omphalotaceae</taxon>
        <taxon>Lentinula</taxon>
    </lineage>
</organism>
<dbReference type="Gene3D" id="3.50.50.60">
    <property type="entry name" value="FAD/NAD(P)-binding domain"/>
    <property type="match status" value="2"/>
</dbReference>
<evidence type="ECO:0000256" key="1">
    <source>
        <dbReference type="ARBA" id="ARBA00001974"/>
    </source>
</evidence>
<sequence>MSEPYDYDVLIVGAGFAGVHQLLNIRKLGLTVKVLETGEDLAGTWLWNRYPGAEFFIHLLQFCGARVDSPSPFYQFSDPELWQDWAYTEKYPDWREIQAYFRYVNDKFDVKRDVIFHSRVASAHWNDLVDRWTVTTEDGRVFRAQFLSLCTGIGSKHHIPMFKGIDTFQGDVYHSARWPEKYDFKDKRTGIIGTGATAIQIIQEIAPHVAHLTVFQRTPNLALPMRQQSISAEAEEKLKKDLYPVFFRRRDQTFSGFDYDIHPKSIPDTTPEERLLAFEEKWEKGGLHFWVGSYADLFMNQEANDEAYAFWRKKVRERIPDPELQEKLAPMQAPHPWGVRRPSLEQRYFEVYSQPNVTLVDVNKVAIDEIVPKGLRTSDGTVHELDILVFATGFDMITGGITSIDIRGQDNLSIKEKWANGVKSYLGLASATYPNMFWIYGPQSPAGLSNGPSSIEMTSEWITNCIKYMKENRISSIVPTEEAQLAYSEHVDQLGAAALWFKAKNSWYMGSNIEGKKVQMLQFPGGLPAYAKLCNDSATKSYDGFHLKCSI</sequence>
<keyword evidence="4" id="KW-0274">FAD</keyword>
<dbReference type="SUPFAM" id="SSF51905">
    <property type="entry name" value="FAD/NAD(P)-binding domain"/>
    <property type="match status" value="2"/>
</dbReference>
<keyword evidence="3" id="KW-0285">Flavoprotein</keyword>
<dbReference type="PANTHER" id="PTHR43098">
    <property type="entry name" value="L-ORNITHINE N(5)-MONOOXYGENASE-RELATED"/>
    <property type="match status" value="1"/>
</dbReference>
<evidence type="ECO:0000256" key="4">
    <source>
        <dbReference type="ARBA" id="ARBA00022827"/>
    </source>
</evidence>
<accession>A0A9W9DRX4</accession>
<dbReference type="GO" id="GO:0004499">
    <property type="term" value="F:N,N-dimethylaniline monooxygenase activity"/>
    <property type="evidence" value="ECO:0007669"/>
    <property type="project" value="InterPro"/>
</dbReference>
<dbReference type="PANTHER" id="PTHR43098:SF3">
    <property type="entry name" value="L-ORNITHINE N(5)-MONOOXYGENASE-RELATED"/>
    <property type="match status" value="1"/>
</dbReference>
<dbReference type="InterPro" id="IPR020946">
    <property type="entry name" value="Flavin_mOase-like"/>
</dbReference>
<dbReference type="EMBL" id="JANVFS010000013">
    <property type="protein sequence ID" value="KAJ4482887.1"/>
    <property type="molecule type" value="Genomic_DNA"/>
</dbReference>
<comment type="similarity">
    <text evidence="2">Belongs to the FAD-binding monooxygenase family.</text>
</comment>
<evidence type="ECO:0000313" key="9">
    <source>
        <dbReference type="Proteomes" id="UP001150238"/>
    </source>
</evidence>
<comment type="caution">
    <text evidence="8">The sequence shown here is derived from an EMBL/GenBank/DDBJ whole genome shotgun (WGS) entry which is preliminary data.</text>
</comment>
<evidence type="ECO:0000256" key="5">
    <source>
        <dbReference type="ARBA" id="ARBA00022857"/>
    </source>
</evidence>
<dbReference type="AlphaFoldDB" id="A0A9W9DRX4"/>
<evidence type="ECO:0000256" key="6">
    <source>
        <dbReference type="ARBA" id="ARBA00023002"/>
    </source>
</evidence>
<dbReference type="InterPro" id="IPR050775">
    <property type="entry name" value="FAD-binding_Monooxygenases"/>
</dbReference>
<protein>
    <submittedName>
        <fullName evidence="8">Cyclohexanone monooxygenase</fullName>
    </submittedName>
</protein>
<dbReference type="GO" id="GO:0050661">
    <property type="term" value="F:NADP binding"/>
    <property type="evidence" value="ECO:0007669"/>
    <property type="project" value="InterPro"/>
</dbReference>
<keyword evidence="5" id="KW-0521">NADP</keyword>
<reference evidence="8" key="1">
    <citation type="submission" date="2022-08" db="EMBL/GenBank/DDBJ databases">
        <authorList>
            <consortium name="DOE Joint Genome Institute"/>
            <person name="Min B."/>
            <person name="Riley R."/>
            <person name="Sierra-Patev S."/>
            <person name="Naranjo-Ortiz M."/>
            <person name="Looney B."/>
            <person name="Konkel Z."/>
            <person name="Slot J.C."/>
            <person name="Sakamoto Y."/>
            <person name="Steenwyk J.L."/>
            <person name="Rokas A."/>
            <person name="Carro J."/>
            <person name="Camarero S."/>
            <person name="Ferreira P."/>
            <person name="Molpeceres G."/>
            <person name="Ruiz-Duenas F.J."/>
            <person name="Serrano A."/>
            <person name="Henrissat B."/>
            <person name="Drula E."/>
            <person name="Hughes K.W."/>
            <person name="Mata J.L."/>
            <person name="Ishikawa N.K."/>
            <person name="Vargas-Isla R."/>
            <person name="Ushijima S."/>
            <person name="Smith C.A."/>
            <person name="Ahrendt S."/>
            <person name="Andreopoulos W."/>
            <person name="He G."/>
            <person name="Labutti K."/>
            <person name="Lipzen A."/>
            <person name="Ng V."/>
            <person name="Sandor L."/>
            <person name="Barry K."/>
            <person name="Martinez A.T."/>
            <person name="Xiao Y."/>
            <person name="Gibbons J.G."/>
            <person name="Terashima K."/>
            <person name="Hibbett D.S."/>
            <person name="Grigoriev I.V."/>
        </authorList>
    </citation>
    <scope>NUCLEOTIDE SEQUENCE</scope>
    <source>
        <strain evidence="8">Sp2 HRB7682 ss15</strain>
    </source>
</reference>
<dbReference type="Pfam" id="PF00743">
    <property type="entry name" value="FMO-like"/>
    <property type="match status" value="1"/>
</dbReference>
<dbReference type="Proteomes" id="UP001150238">
    <property type="component" value="Unassembled WGS sequence"/>
</dbReference>